<evidence type="ECO:0000313" key="2">
    <source>
        <dbReference type="Proteomes" id="UP000708208"/>
    </source>
</evidence>
<dbReference type="Proteomes" id="UP000708208">
    <property type="component" value="Unassembled WGS sequence"/>
</dbReference>
<evidence type="ECO:0000313" key="1">
    <source>
        <dbReference type="EMBL" id="CAG7821072.1"/>
    </source>
</evidence>
<proteinExistence type="predicted"/>
<comment type="caution">
    <text evidence="1">The sequence shown here is derived from an EMBL/GenBank/DDBJ whole genome shotgun (WGS) entry which is preliminary data.</text>
</comment>
<protein>
    <submittedName>
        <fullName evidence="1">Uncharacterized protein</fullName>
    </submittedName>
</protein>
<organism evidence="1 2">
    <name type="scientific">Allacma fusca</name>
    <dbReference type="NCBI Taxonomy" id="39272"/>
    <lineage>
        <taxon>Eukaryota</taxon>
        <taxon>Metazoa</taxon>
        <taxon>Ecdysozoa</taxon>
        <taxon>Arthropoda</taxon>
        <taxon>Hexapoda</taxon>
        <taxon>Collembola</taxon>
        <taxon>Symphypleona</taxon>
        <taxon>Sminthuridae</taxon>
        <taxon>Allacma</taxon>
    </lineage>
</organism>
<dbReference type="AlphaFoldDB" id="A0A8J2KWC8"/>
<dbReference type="EMBL" id="CAJVCH010499269">
    <property type="protein sequence ID" value="CAG7821072.1"/>
    <property type="molecule type" value="Genomic_DNA"/>
</dbReference>
<sequence length="139" mass="15452">MTNFLESVLIDPQYYCLCGSKNGGPTKVVGNFSEVFSFKGDPNVCEILCSLAISRVLRKCHPYRMFGFIKNGATSHSSFSPMFGSPSSLIGGKQRIVDGKSLEMFRSPHNSPQKSVKIIQSKLFGRSFENIRKQTQECS</sequence>
<gene>
    <name evidence="1" type="ORF">AFUS01_LOCUS31430</name>
</gene>
<name>A0A8J2KWC8_9HEXA</name>
<keyword evidence="2" id="KW-1185">Reference proteome</keyword>
<accession>A0A8J2KWC8</accession>
<reference evidence="1" key="1">
    <citation type="submission" date="2021-06" db="EMBL/GenBank/DDBJ databases">
        <authorList>
            <person name="Hodson N. C."/>
            <person name="Mongue J. A."/>
            <person name="Jaron S. K."/>
        </authorList>
    </citation>
    <scope>NUCLEOTIDE SEQUENCE</scope>
</reference>